<evidence type="ECO:0000313" key="2">
    <source>
        <dbReference type="EMBL" id="ROT36591.1"/>
    </source>
</evidence>
<proteinExistence type="predicted"/>
<dbReference type="EMBL" id="ML119059">
    <property type="protein sequence ID" value="ROT36591.1"/>
    <property type="molecule type" value="Genomic_DNA"/>
</dbReference>
<evidence type="ECO:0000313" key="3">
    <source>
        <dbReference type="Proteomes" id="UP000272025"/>
    </source>
</evidence>
<dbReference type="GeneID" id="39580999"/>
<name>A0A3N2PQ06_SODAK</name>
<evidence type="ECO:0000256" key="1">
    <source>
        <dbReference type="SAM" id="MobiDB-lite"/>
    </source>
</evidence>
<accession>A0A3N2PQ06</accession>
<dbReference type="OrthoDB" id="423498at2759"/>
<feature type="compositionally biased region" description="Basic and acidic residues" evidence="1">
    <location>
        <begin position="104"/>
        <end position="120"/>
    </location>
</feature>
<gene>
    <name evidence="2" type="ORF">SODALDRAFT_335693</name>
</gene>
<dbReference type="Proteomes" id="UP000272025">
    <property type="component" value="Unassembled WGS sequence"/>
</dbReference>
<dbReference type="STRING" id="1314773.A0A3N2PQ06"/>
<dbReference type="RefSeq" id="XP_028464397.1">
    <property type="nucleotide sequence ID" value="XM_028612521.1"/>
</dbReference>
<protein>
    <submittedName>
        <fullName evidence="2">Uncharacterized protein</fullName>
    </submittedName>
</protein>
<organism evidence="2 3">
    <name type="scientific">Sodiomyces alkalinus (strain CBS 110278 / VKM F-3762 / F11)</name>
    <name type="common">Alkaliphilic filamentous fungus</name>
    <dbReference type="NCBI Taxonomy" id="1314773"/>
    <lineage>
        <taxon>Eukaryota</taxon>
        <taxon>Fungi</taxon>
        <taxon>Dikarya</taxon>
        <taxon>Ascomycota</taxon>
        <taxon>Pezizomycotina</taxon>
        <taxon>Sordariomycetes</taxon>
        <taxon>Hypocreomycetidae</taxon>
        <taxon>Glomerellales</taxon>
        <taxon>Plectosphaerellaceae</taxon>
        <taxon>Sodiomyces</taxon>
    </lineage>
</organism>
<keyword evidence="3" id="KW-1185">Reference proteome</keyword>
<sequence length="137" mass="14666">MASRQFLRVHSHQTTTWLRNRSAVTTRPFHRSSTAQFPYKDTQDRTSLKKNGTETTKSGRDSDAAADPEAAYNPQKTSPEAAMEAAKGPELEVSGANQEMSKPMGDRGEADQGSGKEVRKGGSSGGKSPAKKGKPSA</sequence>
<feature type="compositionally biased region" description="Polar residues" evidence="1">
    <location>
        <begin position="12"/>
        <end position="36"/>
    </location>
</feature>
<dbReference type="AlphaFoldDB" id="A0A3N2PQ06"/>
<feature type="region of interest" description="Disordered" evidence="1">
    <location>
        <begin position="1"/>
        <end position="137"/>
    </location>
</feature>
<dbReference type="PANTHER" id="PTHR42090">
    <property type="match status" value="1"/>
</dbReference>
<reference evidence="2 3" key="1">
    <citation type="journal article" date="2018" name="Mol. Ecol.">
        <title>The obligate alkalophilic soda-lake fungus Sodiomyces alkalinus has shifted to a protein diet.</title>
        <authorList>
            <person name="Grum-Grzhimaylo A.A."/>
            <person name="Falkoski D.L."/>
            <person name="van den Heuvel J."/>
            <person name="Valero-Jimenez C.A."/>
            <person name="Min B."/>
            <person name="Choi I.G."/>
            <person name="Lipzen A."/>
            <person name="Daum C.G."/>
            <person name="Aanen D.K."/>
            <person name="Tsang A."/>
            <person name="Henrissat B."/>
            <person name="Bilanenko E.N."/>
            <person name="de Vries R.P."/>
            <person name="van Kan J.A.L."/>
            <person name="Grigoriev I.V."/>
            <person name="Debets A.J.M."/>
        </authorList>
    </citation>
    <scope>NUCLEOTIDE SEQUENCE [LARGE SCALE GENOMIC DNA]</scope>
    <source>
        <strain evidence="2 3">F11</strain>
    </source>
</reference>
<dbReference type="PANTHER" id="PTHR42090:SF1">
    <property type="match status" value="1"/>
</dbReference>